<keyword evidence="1" id="KW-0472">Membrane</keyword>
<keyword evidence="1" id="KW-1133">Transmembrane helix</keyword>
<gene>
    <name evidence="2" type="ORF">ABT272_03340</name>
</gene>
<evidence type="ECO:0008006" key="4">
    <source>
        <dbReference type="Google" id="ProtNLM"/>
    </source>
</evidence>
<feature type="transmembrane region" description="Helical" evidence="1">
    <location>
        <begin position="74"/>
        <end position="97"/>
    </location>
</feature>
<evidence type="ECO:0000256" key="1">
    <source>
        <dbReference type="SAM" id="Phobius"/>
    </source>
</evidence>
<comment type="caution">
    <text evidence="2">The sequence shown here is derived from an EMBL/GenBank/DDBJ whole genome shotgun (WGS) entry which is preliminary data.</text>
</comment>
<feature type="transmembrane region" description="Helical" evidence="1">
    <location>
        <begin position="118"/>
        <end position="145"/>
    </location>
</feature>
<proteinExistence type="predicted"/>
<evidence type="ECO:0000313" key="3">
    <source>
        <dbReference type="Proteomes" id="UP001470023"/>
    </source>
</evidence>
<evidence type="ECO:0000313" key="2">
    <source>
        <dbReference type="EMBL" id="MER6426774.1"/>
    </source>
</evidence>
<dbReference type="RefSeq" id="WP_073888361.1">
    <property type="nucleotide sequence ID" value="NZ_JBEPAZ010000002.1"/>
</dbReference>
<keyword evidence="1" id="KW-0812">Transmembrane</keyword>
<sequence>MSYLRTFLPWIVFAVVPSRDWQWGALAALVAAVALIALEKRSGAGFDALIIETGSALFFAALAAVAFADPHSGVHGYSAALSSGSLAVIAGVSLAIGRPFTLGIAKRTTPREYWGLKPFIRTNVVITAVWTAAFAVTAAVLALLAQAGDAHSTPATLVQIAGFAVPMVFTVRYVAHVQAKAGAAGQVAR</sequence>
<name>A0ABV1TZ80_9ACTN</name>
<reference evidence="2 3" key="1">
    <citation type="submission" date="2024-06" db="EMBL/GenBank/DDBJ databases">
        <title>The Natural Products Discovery Center: Release of the First 8490 Sequenced Strains for Exploring Actinobacteria Biosynthetic Diversity.</title>
        <authorList>
            <person name="Kalkreuter E."/>
            <person name="Kautsar S.A."/>
            <person name="Yang D."/>
            <person name="Bader C.D."/>
            <person name="Teijaro C.N."/>
            <person name="Fluegel L."/>
            <person name="Davis C.M."/>
            <person name="Simpson J.R."/>
            <person name="Lauterbach L."/>
            <person name="Steele A.D."/>
            <person name="Gui C."/>
            <person name="Meng S."/>
            <person name="Li G."/>
            <person name="Viehrig K."/>
            <person name="Ye F."/>
            <person name="Su P."/>
            <person name="Kiefer A.F."/>
            <person name="Nichols A."/>
            <person name="Cepeda A.J."/>
            <person name="Yan W."/>
            <person name="Fan B."/>
            <person name="Jiang Y."/>
            <person name="Adhikari A."/>
            <person name="Zheng C.-J."/>
            <person name="Schuster L."/>
            <person name="Cowan T.M."/>
            <person name="Smanski M.J."/>
            <person name="Chevrette M.G."/>
            <person name="De Carvalho L.P.S."/>
            <person name="Shen B."/>
        </authorList>
    </citation>
    <scope>NUCLEOTIDE SEQUENCE [LARGE SCALE GENOMIC DNA]</scope>
    <source>
        <strain evidence="2 3">NPDC001166</strain>
    </source>
</reference>
<organism evidence="2 3">
    <name type="scientific">Streptomyces sp. 900105245</name>
    <dbReference type="NCBI Taxonomy" id="3154379"/>
    <lineage>
        <taxon>Bacteria</taxon>
        <taxon>Bacillati</taxon>
        <taxon>Actinomycetota</taxon>
        <taxon>Actinomycetes</taxon>
        <taxon>Kitasatosporales</taxon>
        <taxon>Streptomycetaceae</taxon>
        <taxon>Streptomyces</taxon>
    </lineage>
</organism>
<feature type="transmembrane region" description="Helical" evidence="1">
    <location>
        <begin position="157"/>
        <end position="175"/>
    </location>
</feature>
<feature type="transmembrane region" description="Helical" evidence="1">
    <location>
        <begin position="50"/>
        <end position="68"/>
    </location>
</feature>
<keyword evidence="3" id="KW-1185">Reference proteome</keyword>
<protein>
    <recommendedName>
        <fullName evidence="4">Integral membrane protein</fullName>
    </recommendedName>
</protein>
<accession>A0ABV1TZ80</accession>
<feature type="transmembrane region" description="Helical" evidence="1">
    <location>
        <begin position="20"/>
        <end position="38"/>
    </location>
</feature>
<dbReference type="EMBL" id="JBEPAZ010000002">
    <property type="protein sequence ID" value="MER6426774.1"/>
    <property type="molecule type" value="Genomic_DNA"/>
</dbReference>
<dbReference type="Proteomes" id="UP001470023">
    <property type="component" value="Unassembled WGS sequence"/>
</dbReference>